<dbReference type="SMART" id="SM00256">
    <property type="entry name" value="FBOX"/>
    <property type="match status" value="1"/>
</dbReference>
<dbReference type="PANTHER" id="PTHR47602:SF2">
    <property type="entry name" value="F-BOX PROTEIN SKIP22"/>
    <property type="match status" value="1"/>
</dbReference>
<dbReference type="PROSITE" id="PS50181">
    <property type="entry name" value="FBOX"/>
    <property type="match status" value="1"/>
</dbReference>
<dbReference type="PANTHER" id="PTHR47602">
    <property type="entry name" value="F-BOX PROTEIN SKIP22"/>
    <property type="match status" value="1"/>
</dbReference>
<sequence>MKLRLRSVESKETVKLEVPNDCNLQQLKETLILALSSSSSSSSSLHFSLNRKDELLSSSLQDSLQSLGITSGDLIYFTQKPDGLFSPSQQTQQRTFQESESFAQENAAQLNIKEPSSKEIEISEELEVIGLNCSNQETSFQDSSIKETRQGLPAVSNTQFGETLENDQGYARGDDMDVGTESADVDVKSKRISEPCFLKRVLGEEDFAVDFSDNKLLFIAIHAVFLESGFVGFDSVSGLRVDLFHLLQEQPLMNFTTSVSYTLPELLDNDNVIDSVVLKFQTLGQFVNVYGSVAKSRSLVYRSCLDKCRYVPAIGSIWITWDKSDTAYENNSYTENVVFELWKIVKDHLALPLLIDLCEKTGLVLPPCLMRLPADIKHKILESLPGIAIARMACVCKEMQYLSSSNDLWKQKYGEEFGSGTLQQEMVNWKVKFASSWENRKKRRKRSFVRPTPVNFIRSEPYRFMVPPQIGSRIIIGGDYDRLPGLGVPPPFGQPGRNLRNIVRRNISPNCNLGGFNAQAKHG</sequence>
<name>B9S7Z0_RICCO</name>
<dbReference type="InterPro" id="IPR036047">
    <property type="entry name" value="F-box-like_dom_sf"/>
</dbReference>
<dbReference type="OrthoDB" id="101791at2759"/>
<dbReference type="CDD" id="cd22165">
    <property type="entry name" value="F-box_AtSKIP22-like"/>
    <property type="match status" value="1"/>
</dbReference>
<dbReference type="Pfam" id="PF00646">
    <property type="entry name" value="F-box"/>
    <property type="match status" value="1"/>
</dbReference>
<dbReference type="InterPro" id="IPR001810">
    <property type="entry name" value="F-box_dom"/>
</dbReference>
<dbReference type="STRING" id="3988.B9S7Z0"/>
<dbReference type="FunCoup" id="B9S7Z0">
    <property type="interactions" value="1928"/>
</dbReference>
<dbReference type="SUPFAM" id="SSF81383">
    <property type="entry name" value="F-box domain"/>
    <property type="match status" value="1"/>
</dbReference>
<evidence type="ECO:0000313" key="2">
    <source>
        <dbReference type="EMBL" id="EEF40306.1"/>
    </source>
</evidence>
<evidence type="ECO:0000313" key="3">
    <source>
        <dbReference type="Proteomes" id="UP000008311"/>
    </source>
</evidence>
<protein>
    <recommendedName>
        <fullName evidence="1">F-box domain-containing protein</fullName>
    </recommendedName>
</protein>
<keyword evidence="3" id="KW-1185">Reference proteome</keyword>
<proteinExistence type="predicted"/>
<dbReference type="InParanoid" id="B9S7Z0"/>
<dbReference type="eggNOG" id="ENOG502QTNJ">
    <property type="taxonomic scope" value="Eukaryota"/>
</dbReference>
<dbReference type="Gene3D" id="1.20.1280.50">
    <property type="match status" value="1"/>
</dbReference>
<feature type="domain" description="F-box" evidence="1">
    <location>
        <begin position="366"/>
        <end position="412"/>
    </location>
</feature>
<reference evidence="3" key="1">
    <citation type="journal article" date="2010" name="Nat. Biotechnol.">
        <title>Draft genome sequence of the oilseed species Ricinus communis.</title>
        <authorList>
            <person name="Chan A.P."/>
            <person name="Crabtree J."/>
            <person name="Zhao Q."/>
            <person name="Lorenzi H."/>
            <person name="Orvis J."/>
            <person name="Puiu D."/>
            <person name="Melake-Berhan A."/>
            <person name="Jones K.M."/>
            <person name="Redman J."/>
            <person name="Chen G."/>
            <person name="Cahoon E.B."/>
            <person name="Gedil M."/>
            <person name="Stanke M."/>
            <person name="Haas B.J."/>
            <person name="Wortman J.R."/>
            <person name="Fraser-Liggett C.M."/>
            <person name="Ravel J."/>
            <person name="Rabinowicz P.D."/>
        </authorList>
    </citation>
    <scope>NUCLEOTIDE SEQUENCE [LARGE SCALE GENOMIC DNA]</scope>
    <source>
        <strain evidence="3">cv. Hale</strain>
    </source>
</reference>
<evidence type="ECO:0000259" key="1">
    <source>
        <dbReference type="PROSITE" id="PS50181"/>
    </source>
</evidence>
<gene>
    <name evidence="2" type="ORF">RCOM_1382940</name>
</gene>
<dbReference type="KEGG" id="rcu:8268917"/>
<dbReference type="Proteomes" id="UP000008311">
    <property type="component" value="Unassembled WGS sequence"/>
</dbReference>
<dbReference type="AlphaFoldDB" id="B9S7Z0"/>
<organism evidence="2 3">
    <name type="scientific">Ricinus communis</name>
    <name type="common">Castor bean</name>
    <dbReference type="NCBI Taxonomy" id="3988"/>
    <lineage>
        <taxon>Eukaryota</taxon>
        <taxon>Viridiplantae</taxon>
        <taxon>Streptophyta</taxon>
        <taxon>Embryophyta</taxon>
        <taxon>Tracheophyta</taxon>
        <taxon>Spermatophyta</taxon>
        <taxon>Magnoliopsida</taxon>
        <taxon>eudicotyledons</taxon>
        <taxon>Gunneridae</taxon>
        <taxon>Pentapetalae</taxon>
        <taxon>rosids</taxon>
        <taxon>fabids</taxon>
        <taxon>Malpighiales</taxon>
        <taxon>Euphorbiaceae</taxon>
        <taxon>Acalyphoideae</taxon>
        <taxon>Acalypheae</taxon>
        <taxon>Ricinus</taxon>
    </lineage>
</organism>
<accession>B9S7Z0</accession>
<dbReference type="EMBL" id="EQ973887">
    <property type="protein sequence ID" value="EEF40306.1"/>
    <property type="molecule type" value="Genomic_DNA"/>
</dbReference>
<dbReference type="Gene3D" id="3.40.1000.30">
    <property type="match status" value="1"/>
</dbReference>